<proteinExistence type="predicted"/>
<dbReference type="AlphaFoldDB" id="A0AA38Y7L9"/>
<sequence length="584" mass="65092">MEANKSLRKSCVLSTTRGSLKGIEHYDTSGRAILRRYCRVRYARAPVGNLRWRRPQPPPSDWTFNDESGLPGDYTEFGAVCPQPHYDHSVFYVEESLKTASPSPPESEDCLFLNIWVPIGKPPPTGWPVQFHIHGGFLQVGTANLDWLRDPTDLLSHAAPRIIVSPTYRLNLFGFLAGSELAEIAEDPCPGNYGFWDQREALRWVHENIKLFHGNPNNITVGGLSAGAYSAFYQLYYDIHQPPSERLIKRAYLWSNAVAVQPPAARSSKTTFQFSSLCDSLGIPSGLTTSEKIVRLRALPSTDLVRAIARLPYHVFRACTDGSFPQGGFVPPSFLLSLHDGSFATRMASQGIKIMLGEVRDEAVLYKSFHAPDSRDALVLQLCNDYPRGVVEALINLPMYKVPADPNSPDREAWAHAFAKIRADMQVHVSLRGLTHCLLDPPEKPGIVPLPKENIFRYRIDWRAKVLDAVFKPSCGVFHSADIPIWWCTGYSIGYTAEDRLSARAISDPFGEFVSGSEDIGWGGDGSENTLRYLDECGKVWEGWVDPDWERGMVVWNAVSNAQKGILGEASRQLDPSQQLNTTA</sequence>
<dbReference type="SUPFAM" id="SSF53474">
    <property type="entry name" value="alpha/beta-Hydrolases"/>
    <property type="match status" value="1"/>
</dbReference>
<evidence type="ECO:0000313" key="3">
    <source>
        <dbReference type="Proteomes" id="UP001172681"/>
    </source>
</evidence>
<dbReference type="InterPro" id="IPR019819">
    <property type="entry name" value="Carboxylesterase_B_CS"/>
</dbReference>
<organism evidence="2 3">
    <name type="scientific">Knufia peltigerae</name>
    <dbReference type="NCBI Taxonomy" id="1002370"/>
    <lineage>
        <taxon>Eukaryota</taxon>
        <taxon>Fungi</taxon>
        <taxon>Dikarya</taxon>
        <taxon>Ascomycota</taxon>
        <taxon>Pezizomycotina</taxon>
        <taxon>Eurotiomycetes</taxon>
        <taxon>Chaetothyriomycetidae</taxon>
        <taxon>Chaetothyriales</taxon>
        <taxon>Trichomeriaceae</taxon>
        <taxon>Knufia</taxon>
    </lineage>
</organism>
<evidence type="ECO:0000313" key="2">
    <source>
        <dbReference type="EMBL" id="KAJ9638526.1"/>
    </source>
</evidence>
<evidence type="ECO:0000259" key="1">
    <source>
        <dbReference type="Pfam" id="PF00135"/>
    </source>
</evidence>
<accession>A0AA38Y7L9</accession>
<protein>
    <recommendedName>
        <fullName evidence="1">Carboxylesterase type B domain-containing protein</fullName>
    </recommendedName>
</protein>
<feature type="domain" description="Carboxylesterase type B" evidence="1">
    <location>
        <begin position="12"/>
        <end position="515"/>
    </location>
</feature>
<dbReference type="Pfam" id="PF00135">
    <property type="entry name" value="COesterase"/>
    <property type="match status" value="1"/>
</dbReference>
<comment type="caution">
    <text evidence="2">The sequence shown here is derived from an EMBL/GenBank/DDBJ whole genome shotgun (WGS) entry which is preliminary data.</text>
</comment>
<dbReference type="InterPro" id="IPR002018">
    <property type="entry name" value="CarbesteraseB"/>
</dbReference>
<reference evidence="2" key="1">
    <citation type="submission" date="2022-10" db="EMBL/GenBank/DDBJ databases">
        <title>Culturing micro-colonial fungi from biological soil crusts in the Mojave desert and describing Neophaeococcomyces mojavensis, and introducing the new genera and species Taxawa tesnikishii.</title>
        <authorList>
            <person name="Kurbessoian T."/>
            <person name="Stajich J.E."/>
        </authorList>
    </citation>
    <scope>NUCLEOTIDE SEQUENCE</scope>
    <source>
        <strain evidence="2">TK_35</strain>
    </source>
</reference>
<dbReference type="PANTHER" id="PTHR43142:SF8">
    <property type="entry name" value="CARBOXYLIC ESTER HYDROLASE"/>
    <property type="match status" value="1"/>
</dbReference>
<dbReference type="Proteomes" id="UP001172681">
    <property type="component" value="Unassembled WGS sequence"/>
</dbReference>
<keyword evidence="3" id="KW-1185">Reference proteome</keyword>
<dbReference type="PROSITE" id="PS00941">
    <property type="entry name" value="CARBOXYLESTERASE_B_2"/>
    <property type="match status" value="1"/>
</dbReference>
<gene>
    <name evidence="2" type="ORF">H2204_004296</name>
</gene>
<dbReference type="EMBL" id="JAPDRN010000021">
    <property type="protein sequence ID" value="KAJ9638526.1"/>
    <property type="molecule type" value="Genomic_DNA"/>
</dbReference>
<dbReference type="InterPro" id="IPR029058">
    <property type="entry name" value="AB_hydrolase_fold"/>
</dbReference>
<dbReference type="PANTHER" id="PTHR43142">
    <property type="entry name" value="CARBOXYLIC ESTER HYDROLASE"/>
    <property type="match status" value="1"/>
</dbReference>
<name>A0AA38Y7L9_9EURO</name>
<dbReference type="Gene3D" id="3.40.50.1820">
    <property type="entry name" value="alpha/beta hydrolase"/>
    <property type="match status" value="1"/>
</dbReference>